<accession>A0A7S2UXN8</accession>
<dbReference type="EMBL" id="HBHR01010163">
    <property type="protein sequence ID" value="CAD9862322.1"/>
    <property type="molecule type" value="Transcribed_RNA"/>
</dbReference>
<feature type="region of interest" description="Disordered" evidence="1">
    <location>
        <begin position="115"/>
        <end position="140"/>
    </location>
</feature>
<protein>
    <recommendedName>
        <fullName evidence="3">Complex I-ESSS</fullName>
    </recommendedName>
</protein>
<evidence type="ECO:0008006" key="3">
    <source>
        <dbReference type="Google" id="ProtNLM"/>
    </source>
</evidence>
<gene>
    <name evidence="2" type="ORF">FJAP1339_LOCUS4854</name>
</gene>
<name>A0A7S2UXN8_9STRA</name>
<proteinExistence type="predicted"/>
<dbReference type="AlphaFoldDB" id="A0A7S2UXN8"/>
<organism evidence="2">
    <name type="scientific">Fibrocapsa japonica</name>
    <dbReference type="NCBI Taxonomy" id="94617"/>
    <lineage>
        <taxon>Eukaryota</taxon>
        <taxon>Sar</taxon>
        <taxon>Stramenopiles</taxon>
        <taxon>Ochrophyta</taxon>
        <taxon>Raphidophyceae</taxon>
        <taxon>Chattonellales</taxon>
        <taxon>Chattonellaceae</taxon>
        <taxon>Fibrocapsa</taxon>
    </lineage>
</organism>
<evidence type="ECO:0000313" key="2">
    <source>
        <dbReference type="EMBL" id="CAD9862322.1"/>
    </source>
</evidence>
<sequence length="140" mass="15316">MNCLARSLAKPLPQTKGLISVLSRRGLAGGPPPYRGTQFENHFLQRVPGLTYEREGWEIGYGLCAIASTILVVGGLWNKPNTDIETWARHEAIARLKAKEAGEEIVYGKIYQNRPDPSVVGNLETSGLTKKGPQEGEGEE</sequence>
<evidence type="ECO:0000256" key="1">
    <source>
        <dbReference type="SAM" id="MobiDB-lite"/>
    </source>
</evidence>
<reference evidence="2" key="1">
    <citation type="submission" date="2021-01" db="EMBL/GenBank/DDBJ databases">
        <authorList>
            <person name="Corre E."/>
            <person name="Pelletier E."/>
            <person name="Niang G."/>
            <person name="Scheremetjew M."/>
            <person name="Finn R."/>
            <person name="Kale V."/>
            <person name="Holt S."/>
            <person name="Cochrane G."/>
            <person name="Meng A."/>
            <person name="Brown T."/>
            <person name="Cohen L."/>
        </authorList>
    </citation>
    <scope>NUCLEOTIDE SEQUENCE</scope>
    <source>
        <strain evidence="2">CCMP1661</strain>
    </source>
</reference>